<organism evidence="1 2">
    <name type="scientific">Candidatus Synechococcus spongiarum LMB bulk15N</name>
    <dbReference type="NCBI Taxonomy" id="1943583"/>
    <lineage>
        <taxon>Bacteria</taxon>
        <taxon>Bacillati</taxon>
        <taxon>Cyanobacteriota</taxon>
        <taxon>Cyanophyceae</taxon>
        <taxon>Synechococcales</taxon>
        <taxon>Synechococcaceae</taxon>
        <taxon>Synechococcus</taxon>
    </lineage>
</organism>
<protein>
    <submittedName>
        <fullName evidence="1">Uncharacterized protein</fullName>
    </submittedName>
</protein>
<proteinExistence type="predicted"/>
<comment type="caution">
    <text evidence="1">The sequence shown here is derived from an EMBL/GenBank/DDBJ whole genome shotgun (WGS) entry which is preliminary data.</text>
</comment>
<evidence type="ECO:0000313" key="1">
    <source>
        <dbReference type="EMBL" id="OOV34322.1"/>
    </source>
</evidence>
<gene>
    <name evidence="1" type="ORF">BV53_05970</name>
</gene>
<name>A0A1T1D0C9_9SYNE</name>
<dbReference type="Proteomes" id="UP000242590">
    <property type="component" value="Unassembled WGS sequence"/>
</dbReference>
<dbReference type="AlphaFoldDB" id="A0A1T1D0C9"/>
<dbReference type="EMBL" id="MWLE01000082">
    <property type="protein sequence ID" value="OOV34322.1"/>
    <property type="molecule type" value="Genomic_DNA"/>
</dbReference>
<accession>A0A1T1D0C9</accession>
<sequence>MGDSLEYIRSELEHLMQKGCLDVFNDNRGEVRYREPCDHDQAILQSRLKILRLAKWRRRRGFHFSGIMLELEDSPEEVRSELESLIQEGCLDVFNDDQGQVRYRGN</sequence>
<reference evidence="1 2" key="1">
    <citation type="submission" date="2017-02" db="EMBL/GenBank/DDBJ databases">
        <title>Draft Genome Sequences of 'Candidatus Synechococcus spongiarum', Cyanobacterial Symbionts of the Mediterranean Sponge Aplysina aerophoba from two locations.</title>
        <authorList>
            <person name="Slaby B.M."/>
            <person name="Hentschel U."/>
        </authorList>
    </citation>
    <scope>NUCLEOTIDE SEQUENCE [LARGE SCALE GENOMIC DNA]</scope>
    <source>
        <strain evidence="1">LMB bulk15N</strain>
    </source>
</reference>
<evidence type="ECO:0000313" key="2">
    <source>
        <dbReference type="Proteomes" id="UP000242590"/>
    </source>
</evidence>